<evidence type="ECO:0000256" key="2">
    <source>
        <dbReference type="ARBA" id="ARBA00022777"/>
    </source>
</evidence>
<dbReference type="GO" id="GO:0004454">
    <property type="term" value="F:ketohexokinase activity"/>
    <property type="evidence" value="ECO:0000318"/>
    <property type="project" value="GO_Central"/>
</dbReference>
<dbReference type="OrthoDB" id="204058at2759"/>
<evidence type="ECO:0000313" key="5">
    <source>
        <dbReference type="Proteomes" id="UP000000305"/>
    </source>
</evidence>
<dbReference type="EMBL" id="GL732564">
    <property type="protein sequence ID" value="EFX77187.1"/>
    <property type="molecule type" value="Genomic_DNA"/>
</dbReference>
<dbReference type="GO" id="GO:0005737">
    <property type="term" value="C:cytoplasm"/>
    <property type="evidence" value="ECO:0000318"/>
    <property type="project" value="GO_Central"/>
</dbReference>
<dbReference type="GO" id="GO:0032868">
    <property type="term" value="P:response to insulin"/>
    <property type="evidence" value="ECO:0000318"/>
    <property type="project" value="GO_Central"/>
</dbReference>
<dbReference type="PhylomeDB" id="E9GTM4"/>
<keyword evidence="2" id="KW-0418">Kinase</keyword>
<dbReference type="GO" id="GO:0009749">
    <property type="term" value="P:response to glucose"/>
    <property type="evidence" value="ECO:0000318"/>
    <property type="project" value="GO_Central"/>
</dbReference>
<evidence type="ECO:0000259" key="3">
    <source>
        <dbReference type="Pfam" id="PF00294"/>
    </source>
</evidence>
<dbReference type="InParanoid" id="E9GTM4"/>
<evidence type="ECO:0000256" key="1">
    <source>
        <dbReference type="ARBA" id="ARBA00022679"/>
    </source>
</evidence>
<feature type="domain" description="Carbohydrate kinase PfkB" evidence="3">
    <location>
        <begin position="6"/>
        <end position="291"/>
    </location>
</feature>
<dbReference type="eggNOG" id="KOG2947">
    <property type="taxonomic scope" value="Eukaryota"/>
</dbReference>
<gene>
    <name evidence="4" type="ORF">DAPPUDRAFT_213561</name>
</gene>
<dbReference type="GO" id="GO:0070873">
    <property type="term" value="P:regulation of glycogen metabolic process"/>
    <property type="evidence" value="ECO:0000318"/>
    <property type="project" value="GO_Central"/>
</dbReference>
<dbReference type="SUPFAM" id="SSF53613">
    <property type="entry name" value="Ribokinase-like"/>
    <property type="match status" value="1"/>
</dbReference>
<dbReference type="KEGG" id="dpx:DAPPUDRAFT_213561"/>
<name>E9GTM4_DAPPU</name>
<proteinExistence type="predicted"/>
<dbReference type="InterPro" id="IPR002173">
    <property type="entry name" value="Carboh/pur_kinase_PfkB_CS"/>
</dbReference>
<evidence type="ECO:0000313" key="4">
    <source>
        <dbReference type="EMBL" id="EFX77187.1"/>
    </source>
</evidence>
<dbReference type="GO" id="GO:0009750">
    <property type="term" value="P:response to fructose"/>
    <property type="evidence" value="ECO:0000318"/>
    <property type="project" value="GO_Central"/>
</dbReference>
<dbReference type="InterPro" id="IPR029056">
    <property type="entry name" value="Ribokinase-like"/>
</dbReference>
<dbReference type="Pfam" id="PF00294">
    <property type="entry name" value="PfkB"/>
    <property type="match status" value="1"/>
</dbReference>
<dbReference type="PANTHER" id="PTHR42774:SF3">
    <property type="entry name" value="KETOHEXOKINASE"/>
    <property type="match status" value="1"/>
</dbReference>
<dbReference type="InterPro" id="IPR052562">
    <property type="entry name" value="Ketohexokinase-related"/>
</dbReference>
<sequence length="313" mass="34386">MANASLCVGLVCIDIVAESERFPVEDTDHRIPNLSYRRGGNASNSCSVLAQLGMKTEFLGTLSNSIQLDFIQRDFAEHSVSIEHCPIFPDCEFPTSIVILNACNSTRTIMHHPTNLQELGVQHFTNLNLNNYSWIHFEGRSANVDNIKQMIKFVRENSKSIKISVEIEKTRTVLGELLPLGDVVFISKEFSQFSGFPTMKEAVKGFIGLSRPGCIVVCAWGSEGAAAGQNVNGTDVVKCQSASAPCRIIDTLGAGDTFNAAFVYSQINLWDWKKGLEFACHIAGCKIGLKGFLGLEQFKQTFLFEASDNDSPC</sequence>
<dbReference type="Gene3D" id="3.40.1190.20">
    <property type="match status" value="1"/>
</dbReference>
<dbReference type="OMA" id="GCTEVDY"/>
<keyword evidence="1" id="KW-0808">Transferase</keyword>
<dbReference type="InterPro" id="IPR011611">
    <property type="entry name" value="PfkB_dom"/>
</dbReference>
<organism evidence="4 5">
    <name type="scientific">Daphnia pulex</name>
    <name type="common">Water flea</name>
    <dbReference type="NCBI Taxonomy" id="6669"/>
    <lineage>
        <taxon>Eukaryota</taxon>
        <taxon>Metazoa</taxon>
        <taxon>Ecdysozoa</taxon>
        <taxon>Arthropoda</taxon>
        <taxon>Crustacea</taxon>
        <taxon>Branchiopoda</taxon>
        <taxon>Diplostraca</taxon>
        <taxon>Cladocera</taxon>
        <taxon>Anomopoda</taxon>
        <taxon>Daphniidae</taxon>
        <taxon>Daphnia</taxon>
    </lineage>
</organism>
<dbReference type="PROSITE" id="PS00584">
    <property type="entry name" value="PFKB_KINASES_2"/>
    <property type="match status" value="1"/>
</dbReference>
<dbReference type="FunCoup" id="E9GTM4">
    <property type="interactions" value="58"/>
</dbReference>
<dbReference type="STRING" id="6669.E9GTM4"/>
<dbReference type="HOGENOM" id="CLU_027634_3_0_1"/>
<dbReference type="PANTHER" id="PTHR42774">
    <property type="entry name" value="PHOSPHOTRANSFERASE SYSTEM TRANSPORT PROTEIN"/>
    <property type="match status" value="1"/>
</dbReference>
<keyword evidence="5" id="KW-1185">Reference proteome</keyword>
<dbReference type="Proteomes" id="UP000000305">
    <property type="component" value="Unassembled WGS sequence"/>
</dbReference>
<dbReference type="GO" id="GO:0006000">
    <property type="term" value="P:fructose metabolic process"/>
    <property type="evidence" value="ECO:0000318"/>
    <property type="project" value="GO_Central"/>
</dbReference>
<dbReference type="GO" id="GO:0009744">
    <property type="term" value="P:response to sucrose"/>
    <property type="evidence" value="ECO:0000318"/>
    <property type="project" value="GO_Central"/>
</dbReference>
<accession>E9GTM4</accession>
<dbReference type="GO" id="GO:0010043">
    <property type="term" value="P:response to zinc ion"/>
    <property type="evidence" value="ECO:0000318"/>
    <property type="project" value="GO_Central"/>
</dbReference>
<dbReference type="AlphaFoldDB" id="E9GTM4"/>
<protein>
    <recommendedName>
        <fullName evidence="3">Carbohydrate kinase PfkB domain-containing protein</fullName>
    </recommendedName>
</protein>
<reference evidence="4 5" key="1">
    <citation type="journal article" date="2011" name="Science">
        <title>The ecoresponsive genome of Daphnia pulex.</title>
        <authorList>
            <person name="Colbourne J.K."/>
            <person name="Pfrender M.E."/>
            <person name="Gilbert D."/>
            <person name="Thomas W.K."/>
            <person name="Tucker A."/>
            <person name="Oakley T.H."/>
            <person name="Tokishita S."/>
            <person name="Aerts A."/>
            <person name="Arnold G.J."/>
            <person name="Basu M.K."/>
            <person name="Bauer D.J."/>
            <person name="Caceres C.E."/>
            <person name="Carmel L."/>
            <person name="Casola C."/>
            <person name="Choi J.H."/>
            <person name="Detter J.C."/>
            <person name="Dong Q."/>
            <person name="Dusheyko S."/>
            <person name="Eads B.D."/>
            <person name="Frohlich T."/>
            <person name="Geiler-Samerotte K.A."/>
            <person name="Gerlach D."/>
            <person name="Hatcher P."/>
            <person name="Jogdeo S."/>
            <person name="Krijgsveld J."/>
            <person name="Kriventseva E.V."/>
            <person name="Kultz D."/>
            <person name="Laforsch C."/>
            <person name="Lindquist E."/>
            <person name="Lopez J."/>
            <person name="Manak J.R."/>
            <person name="Muller J."/>
            <person name="Pangilinan J."/>
            <person name="Patwardhan R.P."/>
            <person name="Pitluck S."/>
            <person name="Pritham E.J."/>
            <person name="Rechtsteiner A."/>
            <person name="Rho M."/>
            <person name="Rogozin I.B."/>
            <person name="Sakarya O."/>
            <person name="Salamov A."/>
            <person name="Schaack S."/>
            <person name="Shapiro H."/>
            <person name="Shiga Y."/>
            <person name="Skalitzky C."/>
            <person name="Smith Z."/>
            <person name="Souvorov A."/>
            <person name="Sung W."/>
            <person name="Tang Z."/>
            <person name="Tsuchiya D."/>
            <person name="Tu H."/>
            <person name="Vos H."/>
            <person name="Wang M."/>
            <person name="Wolf Y.I."/>
            <person name="Yamagata H."/>
            <person name="Yamada T."/>
            <person name="Ye Y."/>
            <person name="Shaw J.R."/>
            <person name="Andrews J."/>
            <person name="Crease T.J."/>
            <person name="Tang H."/>
            <person name="Lucas S.M."/>
            <person name="Robertson H.M."/>
            <person name="Bork P."/>
            <person name="Koonin E.V."/>
            <person name="Zdobnov E.M."/>
            <person name="Grigoriev I.V."/>
            <person name="Lynch M."/>
            <person name="Boore J.L."/>
        </authorList>
    </citation>
    <scope>NUCLEOTIDE SEQUENCE [LARGE SCALE GENOMIC DNA]</scope>
</reference>